<keyword evidence="3" id="KW-0862">Zinc</keyword>
<evidence type="ECO:0000313" key="6">
    <source>
        <dbReference type="EMBL" id="KAK7013837.1"/>
    </source>
</evidence>
<evidence type="ECO:0000256" key="1">
    <source>
        <dbReference type="ARBA" id="ARBA00022723"/>
    </source>
</evidence>
<dbReference type="InterPro" id="IPR002893">
    <property type="entry name" value="Znf_MYND"/>
</dbReference>
<reference evidence="6 7" key="1">
    <citation type="journal article" date="2024" name="J Genomics">
        <title>Draft genome sequencing and assembly of Favolaschia claudopus CIRM-BRFM 2984 isolated from oak limbs.</title>
        <authorList>
            <person name="Navarro D."/>
            <person name="Drula E."/>
            <person name="Chaduli D."/>
            <person name="Cazenave R."/>
            <person name="Ahrendt S."/>
            <person name="Wang J."/>
            <person name="Lipzen A."/>
            <person name="Daum C."/>
            <person name="Barry K."/>
            <person name="Grigoriev I.V."/>
            <person name="Favel A."/>
            <person name="Rosso M.N."/>
            <person name="Martin F."/>
        </authorList>
    </citation>
    <scope>NUCLEOTIDE SEQUENCE [LARGE SCALE GENOMIC DNA]</scope>
    <source>
        <strain evidence="6 7">CIRM-BRFM 2984</strain>
    </source>
</reference>
<dbReference type="SUPFAM" id="SSF144232">
    <property type="entry name" value="HIT/MYND zinc finger-like"/>
    <property type="match status" value="1"/>
</dbReference>
<dbReference type="PROSITE" id="PS50865">
    <property type="entry name" value="ZF_MYND_2"/>
    <property type="match status" value="1"/>
</dbReference>
<evidence type="ECO:0000259" key="5">
    <source>
        <dbReference type="PROSITE" id="PS50865"/>
    </source>
</evidence>
<dbReference type="GO" id="GO:0008270">
    <property type="term" value="F:zinc ion binding"/>
    <property type="evidence" value="ECO:0007669"/>
    <property type="project" value="UniProtKB-KW"/>
</dbReference>
<keyword evidence="2 4" id="KW-0863">Zinc-finger</keyword>
<dbReference type="Proteomes" id="UP001362999">
    <property type="component" value="Unassembled WGS sequence"/>
</dbReference>
<dbReference type="EMBL" id="JAWWNJ010000058">
    <property type="protein sequence ID" value="KAK7013837.1"/>
    <property type="molecule type" value="Genomic_DNA"/>
</dbReference>
<keyword evidence="1" id="KW-0479">Metal-binding</keyword>
<name>A0AAW0ALU0_9AGAR</name>
<accession>A0AAW0ALU0</accession>
<gene>
    <name evidence="6" type="ORF">R3P38DRAFT_3004132</name>
</gene>
<evidence type="ECO:0000313" key="7">
    <source>
        <dbReference type="Proteomes" id="UP001362999"/>
    </source>
</evidence>
<comment type="caution">
    <text evidence="6">The sequence shown here is derived from an EMBL/GenBank/DDBJ whole genome shotgun (WGS) entry which is preliminary data.</text>
</comment>
<protein>
    <submittedName>
        <fullName evidence="6">Ankyrin repeat-containing protein</fullName>
    </submittedName>
</protein>
<evidence type="ECO:0000256" key="3">
    <source>
        <dbReference type="ARBA" id="ARBA00022833"/>
    </source>
</evidence>
<dbReference type="Gene3D" id="6.10.140.2220">
    <property type="match status" value="1"/>
</dbReference>
<feature type="domain" description="MYND-type" evidence="5">
    <location>
        <begin position="436"/>
        <end position="478"/>
    </location>
</feature>
<evidence type="ECO:0000256" key="2">
    <source>
        <dbReference type="ARBA" id="ARBA00022771"/>
    </source>
</evidence>
<organism evidence="6 7">
    <name type="scientific">Favolaschia claudopus</name>
    <dbReference type="NCBI Taxonomy" id="2862362"/>
    <lineage>
        <taxon>Eukaryota</taxon>
        <taxon>Fungi</taxon>
        <taxon>Dikarya</taxon>
        <taxon>Basidiomycota</taxon>
        <taxon>Agaricomycotina</taxon>
        <taxon>Agaricomycetes</taxon>
        <taxon>Agaricomycetidae</taxon>
        <taxon>Agaricales</taxon>
        <taxon>Marasmiineae</taxon>
        <taxon>Mycenaceae</taxon>
        <taxon>Favolaschia</taxon>
    </lineage>
</organism>
<sequence length="643" mass="72933">MHPALDVKNLQRIPFANRRVALKAHKRGRSLHDLQQVETLVENAASAPEKQLYLPVFMACLDPANIPTTEELERLDFDVRVRIACASLALGQFFSIGLSLKDLRARGFAQSTWSWVWPWTYFMHEHKGYLPGHVVLGDAHMYSFFMAYAVRSLDEDDSSSMGSVIDSTPGFRVILGEAWNFMWHLEDSPKVFGPCVRYIAEFIGSLDYVDETHFSEIIDGVGGTIDDLAHLVTRTCSILSDSKHIPFLTPLAGYLHRLVTFIQTGYSKDGHTPPHLLSRRIELMAALCSHGFVPKLVAAIDRLLPDKDSERSVQMALKLLEQLLSVSRGYRLLPPAIHAGLLRLMAQISLNFGSSCDESLLLLLEKVLGGGMVYYHVVVAVREVLDEIGKLVCADDFLKLDPKIFDPWAMFFKVAQSRVQLLQQFADHHPLIACDNLQCGKIQERSQCRRCSGCHCAYYCNEQCQRTDWTHGAHRQHCRFRTALFLSDSPSCSLDYCERRFMRYLIQADYKEWLLLISQSQIGQISSGEEPAITFFDYNAIQARVSVKSPADPLFFEVFGELQWTDLLTRTRESSGRMHLHVVNIMDGDEKHAWVVPLRSNSSYVYETLCELAKHVDENYDGEQLKNAIRDILAGADDVVEIH</sequence>
<dbReference type="AlphaFoldDB" id="A0AAW0ALU0"/>
<keyword evidence="7" id="KW-1185">Reference proteome</keyword>
<proteinExistence type="predicted"/>
<evidence type="ECO:0000256" key="4">
    <source>
        <dbReference type="PROSITE-ProRule" id="PRU00134"/>
    </source>
</evidence>